<comment type="caution">
    <text evidence="1">The sequence shown here is derived from an EMBL/GenBank/DDBJ whole genome shotgun (WGS) entry which is preliminary data.</text>
</comment>
<keyword evidence="2" id="KW-1185">Reference proteome</keyword>
<dbReference type="Proteomes" id="UP001207468">
    <property type="component" value="Unassembled WGS sequence"/>
</dbReference>
<gene>
    <name evidence="1" type="ORF">F5148DRAFT_728026</name>
</gene>
<proteinExistence type="predicted"/>
<evidence type="ECO:0000313" key="1">
    <source>
        <dbReference type="EMBL" id="KAI9447238.1"/>
    </source>
</evidence>
<organism evidence="1 2">
    <name type="scientific">Russula earlei</name>
    <dbReference type="NCBI Taxonomy" id="71964"/>
    <lineage>
        <taxon>Eukaryota</taxon>
        <taxon>Fungi</taxon>
        <taxon>Dikarya</taxon>
        <taxon>Basidiomycota</taxon>
        <taxon>Agaricomycotina</taxon>
        <taxon>Agaricomycetes</taxon>
        <taxon>Russulales</taxon>
        <taxon>Russulaceae</taxon>
        <taxon>Russula</taxon>
    </lineage>
</organism>
<name>A0ACC0TV05_9AGAM</name>
<protein>
    <submittedName>
        <fullName evidence="1">Manganese superoxide dismutase</fullName>
    </submittedName>
</protein>
<accession>A0ACC0TV05</accession>
<sequence length="211" mass="23669">MSAEPESTQHTLPDLPYAYEALEPYISRQIMELHHKKHHQTYVNALNAAELAYAKATTPKERIALQAALKFNGGGHINHSLFWKNLAPPYGERKGPGGLLKDGPLKVAIVSRWGSLEVLKKEFNATTAAIQGSGWGWLGYNHASRQLEVVTTANQDPLLSHTPIIGVDIWEHAFYLQYLNVKADYLNAIWLVINFEEAEKRYIEATSPPKL</sequence>
<dbReference type="EMBL" id="JAGFNK010000596">
    <property type="protein sequence ID" value="KAI9447238.1"/>
    <property type="molecule type" value="Genomic_DNA"/>
</dbReference>
<reference evidence="1" key="1">
    <citation type="submission" date="2021-03" db="EMBL/GenBank/DDBJ databases">
        <title>Evolutionary priming and transition to the ectomycorrhizal habit in an iconic lineage of mushroom-forming fungi: is preadaptation a requirement?</title>
        <authorList>
            <consortium name="DOE Joint Genome Institute"/>
            <person name="Looney B.P."/>
            <person name="Miyauchi S."/>
            <person name="Morin E."/>
            <person name="Drula E."/>
            <person name="Courty P.E."/>
            <person name="Chicoki N."/>
            <person name="Fauchery L."/>
            <person name="Kohler A."/>
            <person name="Kuo A."/>
            <person name="LaButti K."/>
            <person name="Pangilinan J."/>
            <person name="Lipzen A."/>
            <person name="Riley R."/>
            <person name="Andreopoulos W."/>
            <person name="He G."/>
            <person name="Johnson J."/>
            <person name="Barry K.W."/>
            <person name="Grigoriev I.V."/>
            <person name="Nagy L."/>
            <person name="Hibbett D."/>
            <person name="Henrissat B."/>
            <person name="Matheny P.B."/>
            <person name="Labbe J."/>
            <person name="Martin A.F."/>
        </authorList>
    </citation>
    <scope>NUCLEOTIDE SEQUENCE</scope>
    <source>
        <strain evidence="1">BPL698</strain>
    </source>
</reference>
<evidence type="ECO:0000313" key="2">
    <source>
        <dbReference type="Proteomes" id="UP001207468"/>
    </source>
</evidence>